<comment type="subcellular location">
    <subcellularLocation>
        <location evidence="1">Cell membrane</location>
        <topology evidence="1">Multi-pass membrane protein</topology>
    </subcellularLocation>
</comment>
<reference evidence="8" key="1">
    <citation type="journal article" date="2019" name="Int. J. Syst. Evol. Microbiol.">
        <title>The Global Catalogue of Microorganisms (GCM) 10K type strain sequencing project: providing services to taxonomists for standard genome sequencing and annotation.</title>
        <authorList>
            <consortium name="The Broad Institute Genomics Platform"/>
            <consortium name="The Broad Institute Genome Sequencing Center for Infectious Disease"/>
            <person name="Wu L."/>
            <person name="Ma J."/>
        </authorList>
    </citation>
    <scope>NUCLEOTIDE SEQUENCE [LARGE SCALE GENOMIC DNA]</scope>
    <source>
        <strain evidence="8">CCUG 56698</strain>
    </source>
</reference>
<keyword evidence="4 5" id="KW-0472">Membrane</keyword>
<dbReference type="Gene3D" id="1.20.1720.10">
    <property type="entry name" value="Multidrug resistance protein D"/>
    <property type="match status" value="1"/>
</dbReference>
<keyword evidence="8" id="KW-1185">Reference proteome</keyword>
<name>A0ABW2SJD0_9ACTO</name>
<dbReference type="EMBL" id="JBHTEF010000001">
    <property type="protein sequence ID" value="MFC7580231.1"/>
    <property type="molecule type" value="Genomic_DNA"/>
</dbReference>
<dbReference type="InterPro" id="IPR011701">
    <property type="entry name" value="MFS"/>
</dbReference>
<dbReference type="SUPFAM" id="SSF103473">
    <property type="entry name" value="MFS general substrate transporter"/>
    <property type="match status" value="1"/>
</dbReference>
<feature type="transmembrane region" description="Helical" evidence="5">
    <location>
        <begin position="463"/>
        <end position="484"/>
    </location>
</feature>
<feature type="transmembrane region" description="Helical" evidence="5">
    <location>
        <begin position="113"/>
        <end position="134"/>
    </location>
</feature>
<feature type="transmembrane region" description="Helical" evidence="5">
    <location>
        <begin position="292"/>
        <end position="318"/>
    </location>
</feature>
<dbReference type="PRINTS" id="PR01036">
    <property type="entry name" value="TCRTETB"/>
</dbReference>
<feature type="transmembrane region" description="Helical" evidence="5">
    <location>
        <begin position="56"/>
        <end position="76"/>
    </location>
</feature>
<dbReference type="InterPro" id="IPR036259">
    <property type="entry name" value="MFS_trans_sf"/>
</dbReference>
<evidence type="ECO:0000256" key="1">
    <source>
        <dbReference type="ARBA" id="ARBA00004651"/>
    </source>
</evidence>
<dbReference type="PANTHER" id="PTHR42718">
    <property type="entry name" value="MAJOR FACILITATOR SUPERFAMILY MULTIDRUG TRANSPORTER MFSC"/>
    <property type="match status" value="1"/>
</dbReference>
<sequence length="500" mass="51461">MSLPPSRSASGGQPQDRARWRAFAVILAAGFMTLLDVSIVNVALPSIEAGLAADDAHIQWIVAGYSLSFGLVLVPAGRLGDLLGRRSMFLLGLIGFVVASAACGLAQDAAWLAVTRIVQGAFAGILNPQVIALIQDLFRGPARARAFGYFGMTIGVSTAIGPLLGGVLVSSLGPELGWRSVFLINVPVGLVVVPLAARWLRGHGSAAAQRRSGSGGGLGLDGVGLVLIAGIVLAVMWPFIAGTESDRGLAGAPWSLLGVAAVLAVVLVLWERRQDGRGRPAILPGVLVRNRGFVLGASLGAAYFGGFTGIFIVATMWLQQGVGLPAWLAGMAQMPFAVASAVSAARSGRRVSQRGRRVVVGGLLLMMTGVAALSLLMALRPEEPWTVWVVPVLLGIAGAGSGSVISPNQALTLADVPTRHAGTASGLLQTLQRLGATVGLALMTSLFFSVVDTDGSLAAYSRGLAVSTAFTLILLGVALVIALVDQRAHPHAHDEADAGR</sequence>
<feature type="transmembrane region" description="Helical" evidence="5">
    <location>
        <begin position="88"/>
        <end position="107"/>
    </location>
</feature>
<feature type="transmembrane region" description="Helical" evidence="5">
    <location>
        <begin position="218"/>
        <end position="240"/>
    </location>
</feature>
<evidence type="ECO:0000256" key="2">
    <source>
        <dbReference type="ARBA" id="ARBA00022692"/>
    </source>
</evidence>
<organism evidence="7 8">
    <name type="scientific">Schaalia naturae</name>
    <dbReference type="NCBI Taxonomy" id="635203"/>
    <lineage>
        <taxon>Bacteria</taxon>
        <taxon>Bacillati</taxon>
        <taxon>Actinomycetota</taxon>
        <taxon>Actinomycetes</taxon>
        <taxon>Actinomycetales</taxon>
        <taxon>Actinomycetaceae</taxon>
        <taxon>Schaalia</taxon>
    </lineage>
</organism>
<dbReference type="PANTHER" id="PTHR42718:SF39">
    <property type="entry name" value="ACTINORHODIN TRANSPORTER-RELATED"/>
    <property type="match status" value="1"/>
</dbReference>
<accession>A0ABW2SJD0</accession>
<feature type="transmembrane region" description="Helical" evidence="5">
    <location>
        <begin position="434"/>
        <end position="451"/>
    </location>
</feature>
<dbReference type="Proteomes" id="UP001596527">
    <property type="component" value="Unassembled WGS sequence"/>
</dbReference>
<evidence type="ECO:0000256" key="5">
    <source>
        <dbReference type="SAM" id="Phobius"/>
    </source>
</evidence>
<proteinExistence type="predicted"/>
<evidence type="ECO:0000256" key="4">
    <source>
        <dbReference type="ARBA" id="ARBA00023136"/>
    </source>
</evidence>
<dbReference type="CDD" id="cd17321">
    <property type="entry name" value="MFS_MMR_MDR_like"/>
    <property type="match status" value="1"/>
</dbReference>
<dbReference type="PROSITE" id="PS50850">
    <property type="entry name" value="MFS"/>
    <property type="match status" value="1"/>
</dbReference>
<dbReference type="RefSeq" id="WP_380972044.1">
    <property type="nucleotide sequence ID" value="NZ_JBHTEF010000001.1"/>
</dbReference>
<feature type="transmembrane region" description="Helical" evidence="5">
    <location>
        <begin position="358"/>
        <end position="379"/>
    </location>
</feature>
<feature type="transmembrane region" description="Helical" evidence="5">
    <location>
        <begin position="324"/>
        <end position="346"/>
    </location>
</feature>
<evidence type="ECO:0000259" key="6">
    <source>
        <dbReference type="PROSITE" id="PS50850"/>
    </source>
</evidence>
<keyword evidence="3 5" id="KW-1133">Transmembrane helix</keyword>
<feature type="transmembrane region" description="Helical" evidence="5">
    <location>
        <begin position="146"/>
        <end position="170"/>
    </location>
</feature>
<protein>
    <submittedName>
        <fullName evidence="7">MFS transporter</fullName>
    </submittedName>
</protein>
<evidence type="ECO:0000313" key="7">
    <source>
        <dbReference type="EMBL" id="MFC7580231.1"/>
    </source>
</evidence>
<feature type="transmembrane region" description="Helical" evidence="5">
    <location>
        <begin position="252"/>
        <end position="271"/>
    </location>
</feature>
<gene>
    <name evidence="7" type="ORF">ACFQWG_03210</name>
</gene>
<dbReference type="Gene3D" id="1.20.1250.20">
    <property type="entry name" value="MFS general substrate transporter like domains"/>
    <property type="match status" value="1"/>
</dbReference>
<comment type="caution">
    <text evidence="7">The sequence shown here is derived from an EMBL/GenBank/DDBJ whole genome shotgun (WGS) entry which is preliminary data.</text>
</comment>
<feature type="transmembrane region" description="Helical" evidence="5">
    <location>
        <begin position="176"/>
        <end position="197"/>
    </location>
</feature>
<keyword evidence="2 5" id="KW-0812">Transmembrane</keyword>
<feature type="transmembrane region" description="Helical" evidence="5">
    <location>
        <begin position="385"/>
        <end position="405"/>
    </location>
</feature>
<dbReference type="Pfam" id="PF07690">
    <property type="entry name" value="MFS_1"/>
    <property type="match status" value="1"/>
</dbReference>
<feature type="transmembrane region" description="Helical" evidence="5">
    <location>
        <begin position="20"/>
        <end position="44"/>
    </location>
</feature>
<dbReference type="InterPro" id="IPR020846">
    <property type="entry name" value="MFS_dom"/>
</dbReference>
<feature type="domain" description="Major facilitator superfamily (MFS) profile" evidence="6">
    <location>
        <begin position="22"/>
        <end position="488"/>
    </location>
</feature>
<evidence type="ECO:0000256" key="3">
    <source>
        <dbReference type="ARBA" id="ARBA00022989"/>
    </source>
</evidence>
<evidence type="ECO:0000313" key="8">
    <source>
        <dbReference type="Proteomes" id="UP001596527"/>
    </source>
</evidence>